<accession>A0A1X6WKY4</accession>
<keyword evidence="1" id="KW-0732">Signal</keyword>
<organism evidence="2 3">
    <name type="scientific">Vagococcus fluvialis bH819</name>
    <dbReference type="NCBI Taxonomy" id="1255619"/>
    <lineage>
        <taxon>Bacteria</taxon>
        <taxon>Bacillati</taxon>
        <taxon>Bacillota</taxon>
        <taxon>Bacilli</taxon>
        <taxon>Lactobacillales</taxon>
        <taxon>Enterococcaceae</taxon>
        <taxon>Vagococcus</taxon>
    </lineage>
</organism>
<evidence type="ECO:0000313" key="3">
    <source>
        <dbReference type="Proteomes" id="UP000195918"/>
    </source>
</evidence>
<evidence type="ECO:0000313" key="2">
    <source>
        <dbReference type="EMBL" id="SLM84917.1"/>
    </source>
</evidence>
<gene>
    <name evidence="2" type="ORF">FM121_02400</name>
</gene>
<dbReference type="OrthoDB" id="2173042at2"/>
<keyword evidence="3" id="KW-1185">Reference proteome</keyword>
<protein>
    <submittedName>
        <fullName evidence="2">Uncharacterized protein</fullName>
    </submittedName>
</protein>
<reference evidence="3" key="1">
    <citation type="submission" date="2017-02" db="EMBL/GenBank/DDBJ databases">
        <authorList>
            <person name="Dridi B."/>
        </authorList>
    </citation>
    <scope>NUCLEOTIDE SEQUENCE [LARGE SCALE GENOMIC DNA]</scope>
    <source>
        <strain evidence="3">bH819</strain>
    </source>
</reference>
<feature type="signal peptide" evidence="1">
    <location>
        <begin position="1"/>
        <end position="22"/>
    </location>
</feature>
<dbReference type="RefSeq" id="WP_086950564.1">
    <property type="nucleotide sequence ID" value="NZ_FWFD01000005.1"/>
</dbReference>
<sequence>MKKIYFSLILLSSIAFSTQALAEESNKSNQLVATEESIAIETTKASTETTITEITSETSEVKETEQTTVSSEEKTIATPKNDVVEKSITKETTPAQGPYIADGSYVKITKKNYDIWQNFSWKKKDKSTNHFGKVYLAKGRYEHKNGETYYSLYNNKDQWIGYLNANATTKTVAQGPYISDGTFVKFKKQNYPTWQNFNWKQKQEGREIVEDLYQARGRYEHFNGSTYYSMYDSKGVWQGYANAKAVVKTAKREGPYIADGREVKITKKNYDIWQNFSWKNKSNTNKYYGQTLKARGRYYHFNGERYYSLYDNKGTWIGYLNSKATTVVTGENGARPTTVDELEKGYESSGETYDYWMHRAGNTGLTFTNEADFEAYFHKYYRAGNDIKVKLKDTGERRIAMDAVGAKPFFPNETYPSGNYQ</sequence>
<evidence type="ECO:0000256" key="1">
    <source>
        <dbReference type="SAM" id="SignalP"/>
    </source>
</evidence>
<dbReference type="Proteomes" id="UP000195918">
    <property type="component" value="Unassembled WGS sequence"/>
</dbReference>
<feature type="chain" id="PRO_5010861625" evidence="1">
    <location>
        <begin position="23"/>
        <end position="421"/>
    </location>
</feature>
<name>A0A1X6WKY4_9ENTE</name>
<proteinExistence type="predicted"/>
<dbReference type="EMBL" id="FWFD01000005">
    <property type="protein sequence ID" value="SLM84917.1"/>
    <property type="molecule type" value="Genomic_DNA"/>
</dbReference>
<dbReference type="AlphaFoldDB" id="A0A1X6WKY4"/>